<dbReference type="InterPro" id="IPR001123">
    <property type="entry name" value="LeuE-type"/>
</dbReference>
<keyword evidence="5 6" id="KW-0472">Membrane</keyword>
<evidence type="ECO:0000256" key="4">
    <source>
        <dbReference type="ARBA" id="ARBA00022989"/>
    </source>
</evidence>
<feature type="transmembrane region" description="Helical" evidence="6">
    <location>
        <begin position="190"/>
        <end position="208"/>
    </location>
</feature>
<proteinExistence type="predicted"/>
<dbReference type="RefSeq" id="WP_160821536.1">
    <property type="nucleotide sequence ID" value="NZ_JBHSXS010000003.1"/>
</dbReference>
<evidence type="ECO:0000313" key="8">
    <source>
        <dbReference type="Proteomes" id="UP001596380"/>
    </source>
</evidence>
<evidence type="ECO:0000256" key="2">
    <source>
        <dbReference type="ARBA" id="ARBA00022475"/>
    </source>
</evidence>
<keyword evidence="2" id="KW-1003">Cell membrane</keyword>
<dbReference type="PANTHER" id="PTHR30086">
    <property type="entry name" value="ARGININE EXPORTER PROTEIN ARGO"/>
    <property type="match status" value="1"/>
</dbReference>
<evidence type="ECO:0000256" key="5">
    <source>
        <dbReference type="ARBA" id="ARBA00023136"/>
    </source>
</evidence>
<accession>A0ABW2CDG2</accession>
<evidence type="ECO:0000313" key="7">
    <source>
        <dbReference type="EMBL" id="MFC6879554.1"/>
    </source>
</evidence>
<feature type="transmembrane region" description="Helical" evidence="6">
    <location>
        <begin position="37"/>
        <end position="55"/>
    </location>
</feature>
<keyword evidence="3 6" id="KW-0812">Transmembrane</keyword>
<name>A0ABW2CDG2_9ACTN</name>
<dbReference type="Pfam" id="PF01810">
    <property type="entry name" value="LysE"/>
    <property type="match status" value="1"/>
</dbReference>
<sequence length="209" mass="20855">MAAGSVFAFWAVALLLIVVPGADWAFTIGAGLRGRSVLPAVGGLVTGYAVVTLVVAAGVGALVAGSPAVLTGLTAVGGLYLMWHGATTLARPAEPAVPDAEPSGDPGRADWSTFARGVGVSGLNPKGLLIFLALLPQFTDPDGGWPVGVQIGVLGLAFMATCALFYLCLGTLARTVLHARPAAARLGGRLSGAAMIGIGAWLLIADLAG</sequence>
<organism evidence="7 8">
    <name type="scientific">Actinomadura yumaensis</name>
    <dbReference type="NCBI Taxonomy" id="111807"/>
    <lineage>
        <taxon>Bacteria</taxon>
        <taxon>Bacillati</taxon>
        <taxon>Actinomycetota</taxon>
        <taxon>Actinomycetes</taxon>
        <taxon>Streptosporangiales</taxon>
        <taxon>Thermomonosporaceae</taxon>
        <taxon>Actinomadura</taxon>
    </lineage>
</organism>
<evidence type="ECO:0000256" key="1">
    <source>
        <dbReference type="ARBA" id="ARBA00004651"/>
    </source>
</evidence>
<dbReference type="EMBL" id="JBHSXS010000003">
    <property type="protein sequence ID" value="MFC6879554.1"/>
    <property type="molecule type" value="Genomic_DNA"/>
</dbReference>
<gene>
    <name evidence="7" type="ORF">ACFQKB_07210</name>
</gene>
<keyword evidence="4 6" id="KW-1133">Transmembrane helix</keyword>
<feature type="transmembrane region" description="Helical" evidence="6">
    <location>
        <begin position="147"/>
        <end position="169"/>
    </location>
</feature>
<dbReference type="PANTHER" id="PTHR30086:SF20">
    <property type="entry name" value="ARGININE EXPORTER PROTEIN ARGO-RELATED"/>
    <property type="match status" value="1"/>
</dbReference>
<evidence type="ECO:0000256" key="3">
    <source>
        <dbReference type="ARBA" id="ARBA00022692"/>
    </source>
</evidence>
<comment type="subcellular location">
    <subcellularLocation>
        <location evidence="1">Cell membrane</location>
        <topology evidence="1">Multi-pass membrane protein</topology>
    </subcellularLocation>
</comment>
<feature type="transmembrane region" description="Helical" evidence="6">
    <location>
        <begin position="62"/>
        <end position="83"/>
    </location>
</feature>
<evidence type="ECO:0000256" key="6">
    <source>
        <dbReference type="SAM" id="Phobius"/>
    </source>
</evidence>
<dbReference type="Proteomes" id="UP001596380">
    <property type="component" value="Unassembled WGS sequence"/>
</dbReference>
<protein>
    <submittedName>
        <fullName evidence="7">LysE family translocator</fullName>
    </submittedName>
</protein>
<reference evidence="8" key="1">
    <citation type="journal article" date="2019" name="Int. J. Syst. Evol. Microbiol.">
        <title>The Global Catalogue of Microorganisms (GCM) 10K type strain sequencing project: providing services to taxonomists for standard genome sequencing and annotation.</title>
        <authorList>
            <consortium name="The Broad Institute Genomics Platform"/>
            <consortium name="The Broad Institute Genome Sequencing Center for Infectious Disease"/>
            <person name="Wu L."/>
            <person name="Ma J."/>
        </authorList>
    </citation>
    <scope>NUCLEOTIDE SEQUENCE [LARGE SCALE GENOMIC DNA]</scope>
    <source>
        <strain evidence="8">JCM 3369</strain>
    </source>
</reference>
<keyword evidence="8" id="KW-1185">Reference proteome</keyword>
<comment type="caution">
    <text evidence="7">The sequence shown here is derived from an EMBL/GenBank/DDBJ whole genome shotgun (WGS) entry which is preliminary data.</text>
</comment>